<comment type="catalytic activity">
    <reaction evidence="4">
        <text>chorismate = 3-[(1-carboxyvinyl)-oxy]benzoate + H2O</text>
        <dbReference type="Rhea" id="RHEA:40051"/>
        <dbReference type="ChEBI" id="CHEBI:15377"/>
        <dbReference type="ChEBI" id="CHEBI:29748"/>
        <dbReference type="ChEBI" id="CHEBI:76981"/>
        <dbReference type="EC" id="4.2.1.151"/>
    </reaction>
</comment>
<sequence length="286" mass="32367">MSKIRIGRISYTNILPIYHFVDTSNPQFEFVPAVPSQLNAWLAEGEIDCGPISSFSYGEHADEYVALRGLSVSSLGPVGSIFLFSKRPIDLLADCTVALTWTSATSVNLLKIILEEYYGVHPSYVTMNPHLPEMMQVAEAALLIGDEALFWSQQKHPYHVYDLGAEWYRNTGLPMTFAVFAVSKRLLLEDPHKVENIHRLFLESKRLGEQHLDQVIFAAMTQCGFSEKFWRSYFSRLIYDFDEHLVSGLEAYFATAHRLGLLSSPAKVSLWGDVNDYGKYKINARG</sequence>
<dbReference type="GO" id="GO:0016836">
    <property type="term" value="F:hydro-lyase activity"/>
    <property type="evidence" value="ECO:0007669"/>
    <property type="project" value="UniProtKB-UniRule"/>
</dbReference>
<dbReference type="HAMAP" id="MF_00995">
    <property type="entry name" value="MqnA"/>
    <property type="match status" value="1"/>
</dbReference>
<keyword evidence="2 4" id="KW-0474">Menaquinone biosynthesis</keyword>
<comment type="pathway">
    <text evidence="1 4">Quinol/quinone metabolism; menaquinone biosynthesis.</text>
</comment>
<evidence type="ECO:0000313" key="6">
    <source>
        <dbReference type="Proteomes" id="UP001057291"/>
    </source>
</evidence>
<dbReference type="SUPFAM" id="SSF53850">
    <property type="entry name" value="Periplasmic binding protein-like II"/>
    <property type="match status" value="1"/>
</dbReference>
<evidence type="ECO:0000256" key="3">
    <source>
        <dbReference type="ARBA" id="ARBA00023239"/>
    </source>
</evidence>
<evidence type="ECO:0000256" key="2">
    <source>
        <dbReference type="ARBA" id="ARBA00022428"/>
    </source>
</evidence>
<keyword evidence="3 4" id="KW-0456">Lyase</keyword>
<dbReference type="GO" id="GO:0009234">
    <property type="term" value="P:menaquinone biosynthetic process"/>
    <property type="evidence" value="ECO:0007669"/>
    <property type="project" value="UniProtKB-UniRule"/>
</dbReference>
<dbReference type="EMBL" id="BOQE01000001">
    <property type="protein sequence ID" value="GIM48193.1"/>
    <property type="molecule type" value="Genomic_DNA"/>
</dbReference>
<accession>A0AAV4LKS0</accession>
<comment type="function">
    <text evidence="4">Catalyzes the dehydration of chorismate into 3-[(1-carboxyvinyl)oxy]benzoate, a step in the biosynthesis of menaquinone (MK, vitamin K2).</text>
</comment>
<gene>
    <name evidence="4 5" type="primary">mqnA</name>
    <name evidence="5" type="ORF">DNHGIG_37420</name>
</gene>
<dbReference type="EC" id="4.2.1.151" evidence="4"/>
<dbReference type="AlphaFoldDB" id="A0AAV4LKS0"/>
<protein>
    <recommendedName>
        <fullName evidence="4">Chorismate dehydratase</fullName>
        <ecNumber evidence="4">4.2.1.151</ecNumber>
    </recommendedName>
    <alternativeName>
        <fullName evidence="4">Menaquinone biosynthetic enzyme MqnA</fullName>
    </alternativeName>
</protein>
<name>A0AAV4LKS0_9BACL</name>
<evidence type="ECO:0000313" key="5">
    <source>
        <dbReference type="EMBL" id="GIM48193.1"/>
    </source>
</evidence>
<keyword evidence="6" id="KW-1185">Reference proteome</keyword>
<dbReference type="CDD" id="cd13634">
    <property type="entry name" value="PBP2_Sco4506"/>
    <property type="match status" value="1"/>
</dbReference>
<dbReference type="Proteomes" id="UP001057291">
    <property type="component" value="Unassembled WGS sequence"/>
</dbReference>
<evidence type="ECO:0000256" key="4">
    <source>
        <dbReference type="HAMAP-Rule" id="MF_00995"/>
    </source>
</evidence>
<dbReference type="PANTHER" id="PTHR37690:SF1">
    <property type="entry name" value="CHORISMATE DEHYDRATASE"/>
    <property type="match status" value="1"/>
</dbReference>
<dbReference type="PANTHER" id="PTHR37690">
    <property type="entry name" value="CHORISMATE DEHYDRATASE"/>
    <property type="match status" value="1"/>
</dbReference>
<organism evidence="5 6">
    <name type="scientific">Collibacillus ludicampi</name>
    <dbReference type="NCBI Taxonomy" id="2771369"/>
    <lineage>
        <taxon>Bacteria</taxon>
        <taxon>Bacillati</taxon>
        <taxon>Bacillota</taxon>
        <taxon>Bacilli</taxon>
        <taxon>Bacillales</taxon>
        <taxon>Alicyclobacillaceae</taxon>
        <taxon>Collibacillus</taxon>
    </lineage>
</organism>
<dbReference type="Gene3D" id="3.40.190.10">
    <property type="entry name" value="Periplasmic binding protein-like II"/>
    <property type="match status" value="2"/>
</dbReference>
<dbReference type="InterPro" id="IPR003773">
    <property type="entry name" value="Menaquinone_biosynth"/>
</dbReference>
<comment type="similarity">
    <text evidence="4">Belongs to the MqnA/MqnD family. MqnA subfamily.</text>
</comment>
<comment type="caution">
    <text evidence="5">The sequence shown here is derived from an EMBL/GenBank/DDBJ whole genome shotgun (WGS) entry which is preliminary data.</text>
</comment>
<dbReference type="RefSeq" id="WP_282201093.1">
    <property type="nucleotide sequence ID" value="NZ_BOQE01000001.1"/>
</dbReference>
<dbReference type="InterPro" id="IPR030868">
    <property type="entry name" value="MqnA"/>
</dbReference>
<evidence type="ECO:0000256" key="1">
    <source>
        <dbReference type="ARBA" id="ARBA00004863"/>
    </source>
</evidence>
<dbReference type="Pfam" id="PF02621">
    <property type="entry name" value="VitK2_biosynth"/>
    <property type="match status" value="1"/>
</dbReference>
<proteinExistence type="inferred from homology"/>
<reference evidence="5" key="1">
    <citation type="journal article" date="2023" name="Int. J. Syst. Evol. Microbiol.">
        <title>Collibacillus ludicampi gen. nov., sp. nov., a new soil bacterium of the family Alicyclobacillaceae.</title>
        <authorList>
            <person name="Jojima T."/>
            <person name="Ioku Y."/>
            <person name="Fukuta Y."/>
            <person name="Shirasaka N."/>
            <person name="Matsumura Y."/>
            <person name="Mori M."/>
        </authorList>
    </citation>
    <scope>NUCLEOTIDE SEQUENCE</scope>
    <source>
        <strain evidence="5">TP075</strain>
    </source>
</reference>